<dbReference type="SUPFAM" id="SSF51735">
    <property type="entry name" value="NAD(P)-binding Rossmann-fold domains"/>
    <property type="match status" value="1"/>
</dbReference>
<dbReference type="InterPro" id="IPR020904">
    <property type="entry name" value="Sc_DH/Rdtase_CS"/>
</dbReference>
<dbReference type="GO" id="GO:0016020">
    <property type="term" value="C:membrane"/>
    <property type="evidence" value="ECO:0007669"/>
    <property type="project" value="TreeGrafter"/>
</dbReference>
<dbReference type="PRINTS" id="PR00081">
    <property type="entry name" value="GDHRDH"/>
</dbReference>
<evidence type="ECO:0000256" key="3">
    <source>
        <dbReference type="RuleBase" id="RU000363"/>
    </source>
</evidence>
<dbReference type="Proteomes" id="UP000230709">
    <property type="component" value="Chromosome"/>
</dbReference>
<keyword evidence="5" id="KW-1185">Reference proteome</keyword>
<dbReference type="STRING" id="595536.GCA_000178815_01684"/>
<dbReference type="KEGG" id="mtw:CQW49_17475"/>
<gene>
    <name evidence="4" type="ORF">CQW49_17475</name>
</gene>
<organism evidence="4 5">
    <name type="scientific">Methylosinus trichosporium (strain ATCC 35070 / NCIMB 11131 / UNIQEM 75 / OB3b)</name>
    <dbReference type="NCBI Taxonomy" id="595536"/>
    <lineage>
        <taxon>Bacteria</taxon>
        <taxon>Pseudomonadati</taxon>
        <taxon>Pseudomonadota</taxon>
        <taxon>Alphaproteobacteria</taxon>
        <taxon>Hyphomicrobiales</taxon>
        <taxon>Methylocystaceae</taxon>
        <taxon>Methylosinus</taxon>
    </lineage>
</organism>
<evidence type="ECO:0000256" key="2">
    <source>
        <dbReference type="ARBA" id="ARBA00023002"/>
    </source>
</evidence>
<evidence type="ECO:0000313" key="5">
    <source>
        <dbReference type="Proteomes" id="UP000230709"/>
    </source>
</evidence>
<sequence length="263" mass="27864">MKTRRILITGASSGIGRALAQAYAREGRSLALYGRDAERLEETAVACRAAGAEVDTTIADVRDRRGMAARIAESDARAPLDLVIANAGVSTGLASGQIAEDPEAVRGLLAINVHGVFNTVEPAIAAMTARRRGQIAVVGSMAGLRGLPYSPAYCASKAAVHLYADSLRGALAPHGVGVSLIVPGFVTTPMTAKLDAWQPGRVSDAKAAEIIIRGLERRAAVIAFPLFIYYAMKLFAWLPPGVVDSVMRRFDVTVPQTLEREEP</sequence>
<protein>
    <submittedName>
        <fullName evidence="4">Short-chain dehydrogenase</fullName>
    </submittedName>
</protein>
<reference evidence="5" key="1">
    <citation type="submission" date="2017-10" db="EMBL/GenBank/DDBJ databases">
        <title>Completed PacBio SMRT sequence of Methylosinus trichosporium OB3b reveals presence of a third large plasmid.</title>
        <authorList>
            <person name="Charles T.C."/>
            <person name="Lynch M.D.J."/>
            <person name="Heil J.R."/>
            <person name="Cheng J."/>
        </authorList>
    </citation>
    <scope>NUCLEOTIDE SEQUENCE [LARGE SCALE GENOMIC DNA]</scope>
    <source>
        <strain evidence="5">OB3b</strain>
    </source>
</reference>
<dbReference type="Pfam" id="PF00106">
    <property type="entry name" value="adh_short"/>
    <property type="match status" value="1"/>
</dbReference>
<dbReference type="PANTHER" id="PTHR44196">
    <property type="entry name" value="DEHYDROGENASE/REDUCTASE SDR FAMILY MEMBER 7B"/>
    <property type="match status" value="1"/>
</dbReference>
<dbReference type="InterPro" id="IPR002347">
    <property type="entry name" value="SDR_fam"/>
</dbReference>
<name>A0A2D2D388_METT3</name>
<dbReference type="PROSITE" id="PS00061">
    <property type="entry name" value="ADH_SHORT"/>
    <property type="match status" value="1"/>
</dbReference>
<dbReference type="Gene3D" id="3.40.50.720">
    <property type="entry name" value="NAD(P)-binding Rossmann-like Domain"/>
    <property type="match status" value="1"/>
</dbReference>
<dbReference type="EMBL" id="CP023737">
    <property type="protein sequence ID" value="ATQ69470.1"/>
    <property type="molecule type" value="Genomic_DNA"/>
</dbReference>
<comment type="similarity">
    <text evidence="1 3">Belongs to the short-chain dehydrogenases/reductases (SDR) family.</text>
</comment>
<proteinExistence type="inferred from homology"/>
<evidence type="ECO:0000313" key="4">
    <source>
        <dbReference type="EMBL" id="ATQ69470.1"/>
    </source>
</evidence>
<dbReference type="RefSeq" id="WP_003608352.1">
    <property type="nucleotide sequence ID" value="NZ_ADVE02000001.1"/>
</dbReference>
<dbReference type="AlphaFoldDB" id="A0A2D2D388"/>
<evidence type="ECO:0000256" key="1">
    <source>
        <dbReference type="ARBA" id="ARBA00006484"/>
    </source>
</evidence>
<dbReference type="PANTHER" id="PTHR44196:SF1">
    <property type="entry name" value="DEHYDROGENASE_REDUCTASE SDR FAMILY MEMBER 7B"/>
    <property type="match status" value="1"/>
</dbReference>
<keyword evidence="2" id="KW-0560">Oxidoreductase</keyword>
<dbReference type="PRINTS" id="PR00080">
    <property type="entry name" value="SDRFAMILY"/>
</dbReference>
<dbReference type="GO" id="GO:0016491">
    <property type="term" value="F:oxidoreductase activity"/>
    <property type="evidence" value="ECO:0007669"/>
    <property type="project" value="UniProtKB-KW"/>
</dbReference>
<dbReference type="InterPro" id="IPR036291">
    <property type="entry name" value="NAD(P)-bd_dom_sf"/>
</dbReference>
<accession>A0A2D2D388</accession>